<evidence type="ECO:0000256" key="2">
    <source>
        <dbReference type="ARBA" id="ARBA00022670"/>
    </source>
</evidence>
<dbReference type="InterPro" id="IPR037518">
    <property type="entry name" value="MPN"/>
</dbReference>
<evidence type="ECO:0000256" key="7">
    <source>
        <dbReference type="RuleBase" id="RU003797"/>
    </source>
</evidence>
<dbReference type="InterPro" id="IPR001405">
    <property type="entry name" value="UPF0758"/>
</dbReference>
<gene>
    <name evidence="9" type="primary">radC</name>
    <name evidence="9" type="ORF">N0K80_01080</name>
</gene>
<organism evidence="9 10">
    <name type="scientific">Dellaglioa carnosa</name>
    <dbReference type="NCBI Taxonomy" id="2995136"/>
    <lineage>
        <taxon>Bacteria</taxon>
        <taxon>Bacillati</taxon>
        <taxon>Bacillota</taxon>
        <taxon>Bacilli</taxon>
        <taxon>Lactobacillales</taxon>
        <taxon>Lactobacillaceae</taxon>
        <taxon>Dellaglioa</taxon>
    </lineage>
</organism>
<dbReference type="EMBL" id="JANXLI010000001">
    <property type="protein sequence ID" value="MCZ2490737.1"/>
    <property type="molecule type" value="Genomic_DNA"/>
</dbReference>
<accession>A0ABT4JK38</accession>
<evidence type="ECO:0000256" key="1">
    <source>
        <dbReference type="ARBA" id="ARBA00010243"/>
    </source>
</evidence>
<evidence type="ECO:0000256" key="5">
    <source>
        <dbReference type="ARBA" id="ARBA00022833"/>
    </source>
</evidence>
<keyword evidence="5" id="KW-0862">Zinc</keyword>
<keyword evidence="10" id="KW-1185">Reference proteome</keyword>
<name>A0ABT4JK38_9LACO</name>
<evidence type="ECO:0000313" key="9">
    <source>
        <dbReference type="EMBL" id="MCZ2490737.1"/>
    </source>
</evidence>
<keyword evidence="4" id="KW-0378">Hydrolase</keyword>
<dbReference type="NCBIfam" id="TIGR00608">
    <property type="entry name" value="radc"/>
    <property type="match status" value="1"/>
</dbReference>
<evidence type="ECO:0000259" key="8">
    <source>
        <dbReference type="PROSITE" id="PS50249"/>
    </source>
</evidence>
<dbReference type="InterPro" id="IPR025657">
    <property type="entry name" value="RadC_JAB"/>
</dbReference>
<dbReference type="PANTHER" id="PTHR30471:SF3">
    <property type="entry name" value="UPF0758 PROTEIN YEES-RELATED"/>
    <property type="match status" value="1"/>
</dbReference>
<dbReference type="SUPFAM" id="SSF102712">
    <property type="entry name" value="JAB1/MPN domain"/>
    <property type="match status" value="1"/>
</dbReference>
<proteinExistence type="inferred from homology"/>
<evidence type="ECO:0000313" key="10">
    <source>
        <dbReference type="Proteomes" id="UP001081467"/>
    </source>
</evidence>
<evidence type="ECO:0000256" key="4">
    <source>
        <dbReference type="ARBA" id="ARBA00022801"/>
    </source>
</evidence>
<dbReference type="CDD" id="cd08071">
    <property type="entry name" value="MPN_DUF2466"/>
    <property type="match status" value="1"/>
</dbReference>
<keyword evidence="2" id="KW-0645">Protease</keyword>
<dbReference type="PROSITE" id="PS50249">
    <property type="entry name" value="MPN"/>
    <property type="match status" value="1"/>
</dbReference>
<dbReference type="RefSeq" id="WP_269023508.1">
    <property type="nucleotide sequence ID" value="NZ_JANXKW010000001.1"/>
</dbReference>
<evidence type="ECO:0000256" key="6">
    <source>
        <dbReference type="ARBA" id="ARBA00023049"/>
    </source>
</evidence>
<dbReference type="InterPro" id="IPR020891">
    <property type="entry name" value="UPF0758_CS"/>
</dbReference>
<reference evidence="9" key="1">
    <citation type="submission" date="2022-09" db="EMBL/GenBank/DDBJ databases">
        <title>Diversity of Dellaglioa algida.</title>
        <authorList>
            <person name="Matthias E."/>
            <person name="Werum V."/>
        </authorList>
    </citation>
    <scope>NUCLEOTIDE SEQUENCE</scope>
    <source>
        <strain evidence="9">TMW 2.2523</strain>
    </source>
</reference>
<dbReference type="PANTHER" id="PTHR30471">
    <property type="entry name" value="DNA REPAIR PROTEIN RADC"/>
    <property type="match status" value="1"/>
</dbReference>
<evidence type="ECO:0000256" key="3">
    <source>
        <dbReference type="ARBA" id="ARBA00022723"/>
    </source>
</evidence>
<dbReference type="Proteomes" id="UP001081467">
    <property type="component" value="Unassembled WGS sequence"/>
</dbReference>
<feature type="domain" description="MPN" evidence="8">
    <location>
        <begin position="104"/>
        <end position="226"/>
    </location>
</feature>
<sequence>MSLISNCPNAYLLTQIKKYQCDNLTDKELLTVIFSLLLTKSTDIEQAIAYFSSRYQSLGQLKKACLTDYHLLLGEKNEASALQLQAIIAFGARVNSEPHFICGQICSSHDAGERMVAELSGLNQEYLIGLFLDTKNQIVKQETLFIGTLNSATVHPRDVFAVALKYGAAKIILVHNHPSGDVTPSKNDIIFSKRVEKCGILMGIELLDHIISGNTNYLSMKEEGVL</sequence>
<dbReference type="Pfam" id="PF04002">
    <property type="entry name" value="RadC"/>
    <property type="match status" value="1"/>
</dbReference>
<comment type="similarity">
    <text evidence="1 7">Belongs to the UPF0758 family.</text>
</comment>
<keyword evidence="6" id="KW-0482">Metalloprotease</keyword>
<comment type="caution">
    <text evidence="9">The sequence shown here is derived from an EMBL/GenBank/DDBJ whole genome shotgun (WGS) entry which is preliminary data.</text>
</comment>
<protein>
    <submittedName>
        <fullName evidence="9">DNA repair protein RadC</fullName>
    </submittedName>
</protein>
<keyword evidence="3" id="KW-0479">Metal-binding</keyword>
<dbReference type="Gene3D" id="3.40.140.10">
    <property type="entry name" value="Cytidine Deaminase, domain 2"/>
    <property type="match status" value="1"/>
</dbReference>
<dbReference type="PROSITE" id="PS01302">
    <property type="entry name" value="UPF0758"/>
    <property type="match status" value="1"/>
</dbReference>